<evidence type="ECO:0000313" key="1">
    <source>
        <dbReference type="EMBL" id="GJM50204.1"/>
    </source>
</evidence>
<evidence type="ECO:0000313" key="2">
    <source>
        <dbReference type="Proteomes" id="UP001207736"/>
    </source>
</evidence>
<feature type="non-terminal residue" evidence="1">
    <location>
        <position position="1"/>
    </location>
</feature>
<dbReference type="EMBL" id="BQKA01000023">
    <property type="protein sequence ID" value="GJM50204.1"/>
    <property type="molecule type" value="Genomic_DNA"/>
</dbReference>
<comment type="caution">
    <text evidence="1">The sequence shown here is derived from an EMBL/GenBank/DDBJ whole genome shotgun (WGS) entry which is preliminary data.</text>
</comment>
<accession>A0AAV5AS87</accession>
<dbReference type="Proteomes" id="UP001207736">
    <property type="component" value="Unassembled WGS sequence"/>
</dbReference>
<protein>
    <submittedName>
        <fullName evidence="1">Uncharacterized protein</fullName>
    </submittedName>
</protein>
<gene>
    <name evidence="1" type="ORF">RCZ15_11780</name>
</gene>
<name>A0AAV5AS87_9FLAO</name>
<organism evidence="1 2">
    <name type="scientific">Capnocytophaga catalasegens</name>
    <dbReference type="NCBI Taxonomy" id="1004260"/>
    <lineage>
        <taxon>Bacteria</taxon>
        <taxon>Pseudomonadati</taxon>
        <taxon>Bacteroidota</taxon>
        <taxon>Flavobacteriia</taxon>
        <taxon>Flavobacteriales</taxon>
        <taxon>Flavobacteriaceae</taxon>
        <taxon>Capnocytophaga</taxon>
    </lineage>
</organism>
<reference evidence="1" key="1">
    <citation type="submission" date="2021-11" db="EMBL/GenBank/DDBJ databases">
        <title>Draft genome sequence of Capnocytophaga sp. strain KC07075 isolated from cat oral cavity.</title>
        <authorList>
            <person name="Suzuki M."/>
            <person name="Imaoka K."/>
            <person name="Kimura M."/>
            <person name="Morikawa S."/>
            <person name="Maeda K."/>
        </authorList>
    </citation>
    <scope>NUCLEOTIDE SEQUENCE</scope>
    <source>
        <strain evidence="1">KC07075</strain>
    </source>
</reference>
<sequence length="9" mass="1193">SLENRKKYR</sequence>
<proteinExistence type="predicted"/>